<dbReference type="Pfam" id="PF00400">
    <property type="entry name" value="WD40"/>
    <property type="match status" value="3"/>
</dbReference>
<dbReference type="WBParaSite" id="scaffold846_cov436.g1908">
    <property type="protein sequence ID" value="scaffold846_cov436.g1908"/>
    <property type="gene ID" value="scaffold846_cov436.g1908"/>
</dbReference>
<dbReference type="PANTHER" id="PTHR15574:SF40">
    <property type="entry name" value="WD AND TETRATRICOPEPTIDE REPEATS PROTEIN 1"/>
    <property type="match status" value="1"/>
</dbReference>
<dbReference type="AlphaFoldDB" id="A0A915NAE5"/>
<dbReference type="PROSITE" id="PS50294">
    <property type="entry name" value="WD_REPEATS_REGION"/>
    <property type="match status" value="1"/>
</dbReference>
<evidence type="ECO:0000256" key="5">
    <source>
        <dbReference type="SAM" id="MobiDB-lite"/>
    </source>
</evidence>
<feature type="repeat" description="WD" evidence="4">
    <location>
        <begin position="200"/>
        <end position="231"/>
    </location>
</feature>
<evidence type="ECO:0000256" key="4">
    <source>
        <dbReference type="PROSITE-ProRule" id="PRU00221"/>
    </source>
</evidence>
<keyword evidence="3" id="KW-0378">Hydrolase</keyword>
<organism evidence="7 8">
    <name type="scientific">Meloidogyne javanica</name>
    <name type="common">Root-knot nematode worm</name>
    <dbReference type="NCBI Taxonomy" id="6303"/>
    <lineage>
        <taxon>Eukaryota</taxon>
        <taxon>Metazoa</taxon>
        <taxon>Ecdysozoa</taxon>
        <taxon>Nematoda</taxon>
        <taxon>Chromadorea</taxon>
        <taxon>Rhabditida</taxon>
        <taxon>Tylenchina</taxon>
        <taxon>Tylenchomorpha</taxon>
        <taxon>Tylenchoidea</taxon>
        <taxon>Meloidogynidae</taxon>
        <taxon>Meloidogyninae</taxon>
        <taxon>Meloidogyne</taxon>
        <taxon>Meloidogyne incognita group</taxon>
    </lineage>
</organism>
<feature type="repeat" description="WD" evidence="4">
    <location>
        <begin position="579"/>
        <end position="620"/>
    </location>
</feature>
<dbReference type="GO" id="GO:0016787">
    <property type="term" value="F:hydrolase activity"/>
    <property type="evidence" value="ECO:0007669"/>
    <property type="project" value="UniProtKB-KW"/>
</dbReference>
<dbReference type="GO" id="GO:0005737">
    <property type="term" value="C:cytoplasm"/>
    <property type="evidence" value="ECO:0007669"/>
    <property type="project" value="TreeGrafter"/>
</dbReference>
<evidence type="ECO:0000313" key="7">
    <source>
        <dbReference type="Proteomes" id="UP000887561"/>
    </source>
</evidence>
<keyword evidence="1 4" id="KW-0853">WD repeat</keyword>
<evidence type="ECO:0000256" key="1">
    <source>
        <dbReference type="ARBA" id="ARBA00022574"/>
    </source>
</evidence>
<reference evidence="8" key="1">
    <citation type="submission" date="2022-11" db="UniProtKB">
        <authorList>
            <consortium name="WormBaseParasite"/>
        </authorList>
    </citation>
    <scope>IDENTIFICATION</scope>
</reference>
<dbReference type="InterPro" id="IPR036322">
    <property type="entry name" value="WD40_repeat_dom_sf"/>
</dbReference>
<feature type="region of interest" description="Disordered" evidence="5">
    <location>
        <begin position="672"/>
        <end position="694"/>
    </location>
</feature>
<dbReference type="InterPro" id="IPR012462">
    <property type="entry name" value="UFSP1/2_DUB_cat"/>
</dbReference>
<dbReference type="InterPro" id="IPR001680">
    <property type="entry name" value="WD40_rpt"/>
</dbReference>
<dbReference type="Gene3D" id="1.25.40.10">
    <property type="entry name" value="Tetratricopeptide repeat domain"/>
    <property type="match status" value="1"/>
</dbReference>
<evidence type="ECO:0000256" key="2">
    <source>
        <dbReference type="ARBA" id="ARBA00022737"/>
    </source>
</evidence>
<dbReference type="Proteomes" id="UP000887561">
    <property type="component" value="Unplaced"/>
</dbReference>
<evidence type="ECO:0000256" key="3">
    <source>
        <dbReference type="ARBA" id="ARBA00022801"/>
    </source>
</evidence>
<protein>
    <recommendedName>
        <fullName evidence="6">UFSP1/2/DUB catalytic domain-containing protein</fullName>
    </recommendedName>
</protein>
<feature type="domain" description="UFSP1/2/DUB catalytic" evidence="6">
    <location>
        <begin position="88"/>
        <end position="143"/>
    </location>
</feature>
<proteinExistence type="predicted"/>
<dbReference type="InterPro" id="IPR015943">
    <property type="entry name" value="WD40/YVTN_repeat-like_dom_sf"/>
</dbReference>
<name>A0A915NAE5_MELJA</name>
<accession>A0A915NAE5</accession>
<sequence>MSTTNDLEEFPTLIYNPHETLTVQSKNKCAIVSGKYGYFHYGQNSFDDSGWGCAYRSFQTCLVDICDKPSNFVGSKKWIGSLELNLAEHARALIFHFENGGAPVMIGGGQLAHTIIGIDYNPRLGNCQYLVLDPHYMGTDNINDILAGGCIFKLIEMIDCEHLPCSTSKREIDPSLSSIFKRRFIVTESNVKSIQHTYTLHGHEGCVNSIKWNDSGTLLASGSDDQHLIIWHQNGQLLRRLQTLHSNNIFSVLFVPHAHDHLLLSAAGDSLILLHELDQMSSDSLCHIQKWECKGRVKKMAICKEEPRIFWAVSEDGVLKQCDLRDNKTTDFDFSEEYGSLKSLAINESSSEMLAIGLSSALVPIYDKRNMKEPIMKLLPAHLSVNEEGHFLSTNLEFNKSGNELLVNIGSDNIYIFDVKKNNHASPDIFSTIKSFIGRCFMERSWKGDLIDAIKDYLSVLRINPKCKMAHQNLIKNLYALNQFNLAKECLSFYQKLHPEDTSAEHIIGKISEEEDESLNWTSNVFRNYTDRFTGHLNINTDIKEASWFGGDDQYIVAGSDCGSIFIWERQTEKVVKVLKGDNFTVNCVQPHPDRCLIASSGIDKVVRFWEPSTTSLKKITEKDQIEETEDRDISKNKYDLMKKNRRRRTPEMIWEQLINSVGMGIFNVDENNQSDDDENVNNQQQQVIHCRQM</sequence>
<dbReference type="InterPro" id="IPR011990">
    <property type="entry name" value="TPR-like_helical_dom_sf"/>
</dbReference>
<dbReference type="SUPFAM" id="SSF50978">
    <property type="entry name" value="WD40 repeat-like"/>
    <property type="match status" value="1"/>
</dbReference>
<evidence type="ECO:0000259" key="6">
    <source>
        <dbReference type="Pfam" id="PF07910"/>
    </source>
</evidence>
<keyword evidence="7" id="KW-1185">Reference proteome</keyword>
<dbReference type="Pfam" id="PF07910">
    <property type="entry name" value="Peptidase_C78"/>
    <property type="match status" value="2"/>
</dbReference>
<feature type="domain" description="UFSP1/2/DUB catalytic" evidence="6">
    <location>
        <begin position="28"/>
        <end position="62"/>
    </location>
</feature>
<dbReference type="SMART" id="SM00320">
    <property type="entry name" value="WD40"/>
    <property type="match status" value="5"/>
</dbReference>
<dbReference type="PANTHER" id="PTHR15574">
    <property type="entry name" value="WD REPEAT DOMAIN-CONTAINING FAMILY"/>
    <property type="match status" value="1"/>
</dbReference>
<evidence type="ECO:0000313" key="8">
    <source>
        <dbReference type="WBParaSite" id="scaffold846_cov436.g1908"/>
    </source>
</evidence>
<dbReference type="GO" id="GO:0080008">
    <property type="term" value="C:Cul4-RING E3 ubiquitin ligase complex"/>
    <property type="evidence" value="ECO:0007669"/>
    <property type="project" value="TreeGrafter"/>
</dbReference>
<dbReference type="SUPFAM" id="SSF48452">
    <property type="entry name" value="TPR-like"/>
    <property type="match status" value="1"/>
</dbReference>
<dbReference type="GO" id="GO:0045717">
    <property type="term" value="P:negative regulation of fatty acid biosynthetic process"/>
    <property type="evidence" value="ECO:0007669"/>
    <property type="project" value="TreeGrafter"/>
</dbReference>
<dbReference type="PROSITE" id="PS50082">
    <property type="entry name" value="WD_REPEATS_2"/>
    <property type="match status" value="2"/>
</dbReference>
<keyword evidence="2" id="KW-0677">Repeat</keyword>
<dbReference type="Gene3D" id="2.130.10.10">
    <property type="entry name" value="YVTN repeat-like/Quinoprotein amine dehydrogenase"/>
    <property type="match status" value="2"/>
</dbReference>
<dbReference type="InterPro" id="IPR045151">
    <property type="entry name" value="DCAF8"/>
</dbReference>
<dbReference type="Gene3D" id="3.90.70.130">
    <property type="match status" value="2"/>
</dbReference>